<feature type="transmembrane region" description="Helical" evidence="1">
    <location>
        <begin position="23"/>
        <end position="42"/>
    </location>
</feature>
<dbReference type="InterPro" id="IPR000073">
    <property type="entry name" value="AB_hydrolase_1"/>
</dbReference>
<name>A0A1R1L5X7_9MICC</name>
<dbReference type="InterPro" id="IPR029058">
    <property type="entry name" value="AB_hydrolase_fold"/>
</dbReference>
<dbReference type="Proteomes" id="UP000187085">
    <property type="component" value="Unassembled WGS sequence"/>
</dbReference>
<keyword evidence="1" id="KW-0472">Membrane</keyword>
<dbReference type="EMBL" id="MRDE01000115">
    <property type="protein sequence ID" value="OMH22922.1"/>
    <property type="molecule type" value="Genomic_DNA"/>
</dbReference>
<dbReference type="Pfam" id="PF12697">
    <property type="entry name" value="Abhydrolase_6"/>
    <property type="match status" value="1"/>
</dbReference>
<keyword evidence="1" id="KW-1133">Transmembrane helix</keyword>
<feature type="domain" description="AB hydrolase-1" evidence="2">
    <location>
        <begin position="170"/>
        <end position="381"/>
    </location>
</feature>
<organism evidence="3 4">
    <name type="scientific">Tersicoccus phoenicis</name>
    <dbReference type="NCBI Taxonomy" id="554083"/>
    <lineage>
        <taxon>Bacteria</taxon>
        <taxon>Bacillati</taxon>
        <taxon>Actinomycetota</taxon>
        <taxon>Actinomycetes</taxon>
        <taxon>Micrococcales</taxon>
        <taxon>Micrococcaceae</taxon>
        <taxon>Tersicoccus</taxon>
    </lineage>
</organism>
<protein>
    <submittedName>
        <fullName evidence="3">Phospholipase</fullName>
    </submittedName>
</protein>
<accession>A0A1R1L5X7</accession>
<evidence type="ECO:0000259" key="2">
    <source>
        <dbReference type="Pfam" id="PF12697"/>
    </source>
</evidence>
<reference evidence="3 4" key="1">
    <citation type="submission" date="2016-12" db="EMBL/GenBank/DDBJ databases">
        <title>Draft genome of Tersicoccus phoenicis 1P05MA.</title>
        <authorList>
            <person name="Nakajima Y."/>
            <person name="Yoshizawa S."/>
            <person name="Nakamura K."/>
            <person name="Ogura Y."/>
            <person name="Hayashi T."/>
            <person name="Kogure K."/>
        </authorList>
    </citation>
    <scope>NUCLEOTIDE SEQUENCE [LARGE SCALE GENOMIC DNA]</scope>
    <source>
        <strain evidence="3 4">1p05MA</strain>
    </source>
</reference>
<comment type="caution">
    <text evidence="3">The sequence shown here is derived from an EMBL/GenBank/DDBJ whole genome shotgun (WGS) entry which is preliminary data.</text>
</comment>
<evidence type="ECO:0000313" key="4">
    <source>
        <dbReference type="Proteomes" id="UP000187085"/>
    </source>
</evidence>
<dbReference type="AlphaFoldDB" id="A0A1R1L5X7"/>
<sequence>MRPRHDVGAADSERGGWLVIRRLALGVGIATAAAAGVGWMIARRLTAPVGPRTFDLTIRGVEHDGSGDLIVLDRTDQTIAVGIYNLWFEHGGWAQLSAEIIDRGPTRVARRITGIAPGLTPKTGDRASWSGIYYATPADAGLDARNITITTPAGPCPAWRTDGDPATWAIHIHGLGSTRAGTLRGVLAAAELGYTSLVVSYRNTAEGPREGTGHSTLGDAETIDVDEAIGYAVRRGAQRIVIFGWSMGAAIALQLADQPRHEGLIAALVLDSPVLNWTGVIKTNCARSGLPAAAGHLAIPWLTLAPLARAVGLPGRIPLRSFDWTARTADLATPTLVLHGTRDDSAPIRLSQALRDARPDLIELETFDAGHTLCWNACPDRWHMSVTTWLSARRDPP</sequence>
<gene>
    <name evidence="3" type="ORF">BKD30_15235</name>
</gene>
<proteinExistence type="predicted"/>
<dbReference type="PANTHER" id="PTHR12277:SF79">
    <property type="entry name" value="XAA-PRO DIPEPTIDYL-PEPTIDASE-RELATED"/>
    <property type="match status" value="1"/>
</dbReference>
<dbReference type="SUPFAM" id="SSF53474">
    <property type="entry name" value="alpha/beta-Hydrolases"/>
    <property type="match status" value="1"/>
</dbReference>
<dbReference type="GO" id="GO:0003824">
    <property type="term" value="F:catalytic activity"/>
    <property type="evidence" value="ECO:0007669"/>
    <property type="project" value="UniProtKB-ARBA"/>
</dbReference>
<keyword evidence="4" id="KW-1185">Reference proteome</keyword>
<keyword evidence="1" id="KW-0812">Transmembrane</keyword>
<evidence type="ECO:0000256" key="1">
    <source>
        <dbReference type="SAM" id="Phobius"/>
    </source>
</evidence>
<dbReference type="STRING" id="554083.BKD30_15235"/>
<evidence type="ECO:0000313" key="3">
    <source>
        <dbReference type="EMBL" id="OMH22922.1"/>
    </source>
</evidence>
<dbReference type="Gene3D" id="3.40.50.1820">
    <property type="entry name" value="alpha/beta hydrolase"/>
    <property type="match status" value="1"/>
</dbReference>
<dbReference type="PANTHER" id="PTHR12277">
    <property type="entry name" value="ALPHA/BETA HYDROLASE DOMAIN-CONTAINING PROTEIN"/>
    <property type="match status" value="1"/>
</dbReference>